<dbReference type="Pfam" id="PF07645">
    <property type="entry name" value="EGF_CA"/>
    <property type="match status" value="2"/>
</dbReference>
<evidence type="ECO:0008006" key="20">
    <source>
        <dbReference type="Google" id="ProtNLM"/>
    </source>
</evidence>
<dbReference type="InterPro" id="IPR000742">
    <property type="entry name" value="EGF"/>
</dbReference>
<keyword evidence="5" id="KW-0812">Transmembrane</keyword>
<dbReference type="CDD" id="cd00041">
    <property type="entry name" value="CUB"/>
    <property type="match status" value="2"/>
</dbReference>
<keyword evidence="8" id="KW-0472">Membrane</keyword>
<evidence type="ECO:0000259" key="16">
    <source>
        <dbReference type="PROSITE" id="PS50026"/>
    </source>
</evidence>
<dbReference type="InterPro" id="IPR000859">
    <property type="entry name" value="CUB_dom"/>
</dbReference>
<dbReference type="SMART" id="SM00034">
    <property type="entry name" value="CLECT"/>
    <property type="match status" value="1"/>
</dbReference>
<keyword evidence="10" id="KW-0325">Glycoprotein</keyword>
<dbReference type="SUPFAM" id="SSF49854">
    <property type="entry name" value="Spermadhesin, CUB domain"/>
    <property type="match status" value="2"/>
</dbReference>
<feature type="domain" description="EGF-like" evidence="16">
    <location>
        <begin position="767"/>
        <end position="805"/>
    </location>
</feature>
<keyword evidence="7" id="KW-0677">Repeat</keyword>
<dbReference type="InterPro" id="IPR002172">
    <property type="entry name" value="LDrepeatLR_classA_rpt"/>
</dbReference>
<evidence type="ECO:0000256" key="2">
    <source>
        <dbReference type="ARBA" id="ARBA00022525"/>
    </source>
</evidence>
<accession>C3XYU6</accession>
<dbReference type="Gene3D" id="2.10.25.10">
    <property type="entry name" value="Laminin"/>
    <property type="match status" value="2"/>
</dbReference>
<feature type="disulfide bond" evidence="12">
    <location>
        <begin position="165"/>
        <end position="183"/>
    </location>
</feature>
<keyword evidence="6 14" id="KW-0732">Signal</keyword>
<dbReference type="CDD" id="cd00054">
    <property type="entry name" value="EGF_CA"/>
    <property type="match status" value="1"/>
</dbReference>
<feature type="disulfide bond" evidence="13">
    <location>
        <begin position="613"/>
        <end position="640"/>
    </location>
</feature>
<evidence type="ECO:0000256" key="11">
    <source>
        <dbReference type="PROSITE-ProRule" id="PRU00076"/>
    </source>
</evidence>
<feature type="domain" description="Sushi" evidence="18">
    <location>
        <begin position="507"/>
        <end position="583"/>
    </location>
</feature>
<dbReference type="InterPro" id="IPR001304">
    <property type="entry name" value="C-type_lectin-like"/>
</dbReference>
<dbReference type="SUPFAM" id="SSF57535">
    <property type="entry name" value="Complement control module/SCR domain"/>
    <property type="match status" value="6"/>
</dbReference>
<dbReference type="InterPro" id="IPR016186">
    <property type="entry name" value="C-type_lectin-like/link_sf"/>
</dbReference>
<feature type="disulfide bond" evidence="13">
    <location>
        <begin position="879"/>
        <end position="922"/>
    </location>
</feature>
<dbReference type="InterPro" id="IPR049883">
    <property type="entry name" value="NOTCH1_EGF-like"/>
</dbReference>
<dbReference type="SMART" id="SM00042">
    <property type="entry name" value="CUB"/>
    <property type="match status" value="2"/>
</dbReference>
<dbReference type="eggNOG" id="KOG1217">
    <property type="taxonomic scope" value="Eukaryota"/>
</dbReference>
<dbReference type="InterPro" id="IPR000436">
    <property type="entry name" value="Sushi_SCR_CCP_dom"/>
</dbReference>
<dbReference type="PROSITE" id="PS50923">
    <property type="entry name" value="SUSHI"/>
    <property type="match status" value="6"/>
</dbReference>
<dbReference type="SMART" id="SM00181">
    <property type="entry name" value="EGF"/>
    <property type="match status" value="2"/>
</dbReference>
<dbReference type="InParanoid" id="C3XYU6"/>
<dbReference type="EMBL" id="GG666473">
    <property type="protein sequence ID" value="EEN66981.1"/>
    <property type="molecule type" value="Genomic_DNA"/>
</dbReference>
<sequence length="1037" mass="111326">MLFFQSVAARCLWSCVLAGVFWRSAAQFPSLPDPNAAQYNCPEGWTYNTGSCYRLLNITLSRNNAQGACARYGARLADVQGYGETRFVSSLVSQAGADVTDVWIGYKLDNSYGRYAGQWAPNQPNPDLSCTSVSVQEAQWYTRPCQTSLFGVCKADACLQGQFRCVSGRCIPGAARCDGTPDCEDGTDEVNCAGCGGTLTGTSGTILSPGYPQEYNTSLDCLWIIQTEEGQRLNLTFKDFELEDELDTLTISSQPFREETSTLLSGDTSNPGSIVISSNIALVRLRTDWNGAARGFQLDWQAFEVGGCGGQLTVSPEVDIALPGAPGLDCEWVLSAPAGDVITFTLQNGQLAGHDSYVEIYDGESTAAPSLGKFGAGHISGIVTGTSNKMAVKMITSNAKQQGLTARAVTGCQLTLSDVVYGKLSIGTDPYKSGVDCTYTVQSSQSQPLLLSPGDIDEGDVLQVQPDDGSAVNYNNNNLPPSIRAEGGTFRINYVSEGNPLMATFSVDCPDPQTVLSGSTEPVTIVGNSTEYGAMAKLRCRDGYVSDHFNGSLTLQCRNGGVWKEVSTAKLMDMAIPDGLCKALDCGEPPVIPQGYYIKSGETMFRSSMTYTCFSSELMLIGDSNITCLESGQWSQPPLCQAPACALSVRDGTLMVERGDRRADQFSSGAVVKVKCDPGFEPNGTDESFCQLGTWKHNKGSAPQCKRRKCAMPSMENLDVNPMDEYYAGDMVIFNCSTGYSPNSTDNLTLTCNNDGVFVGSSTNCTDVDECSAGRHQCSDNTVCVNTEGSYWCQCLPGYYKDQPMDRMCVDMDECAVNNGGCSDTCTNFAGGHNCTCTRPGHQLFTFNGQYGVSVREGETGYDVTDILRFNQSCVSVPCGPLPNLTNGFYNDFKSGSYFYGDNITYHCEKGYMMTGDPTFTCGMETENDLPTCNVALCPTLETIKNGTVSAPTRPAYGSNVTYTCDEGFVLVGSGTRYCDNIGAGDNVTYGWTGMQPMCHLVDCWSLPLPPGGVLLNTSSPNTTYGSMQTVGCLPGL</sequence>
<dbReference type="GO" id="GO:0005509">
    <property type="term" value="F:calcium ion binding"/>
    <property type="evidence" value="ECO:0007669"/>
    <property type="project" value="InterPro"/>
</dbReference>
<organism>
    <name type="scientific">Branchiostoma floridae</name>
    <name type="common">Florida lancelet</name>
    <name type="synonym">Amphioxus</name>
    <dbReference type="NCBI Taxonomy" id="7739"/>
    <lineage>
        <taxon>Eukaryota</taxon>
        <taxon>Metazoa</taxon>
        <taxon>Chordata</taxon>
        <taxon>Cephalochordata</taxon>
        <taxon>Leptocardii</taxon>
        <taxon>Amphioxiformes</taxon>
        <taxon>Branchiostomatidae</taxon>
        <taxon>Branchiostoma</taxon>
    </lineage>
</organism>
<feature type="domain" description="CUB" evidence="15">
    <location>
        <begin position="195"/>
        <end position="303"/>
    </location>
</feature>
<keyword evidence="3 11" id="KW-0245">EGF-like domain</keyword>
<evidence type="ECO:0000256" key="4">
    <source>
        <dbReference type="ARBA" id="ARBA00022659"/>
    </source>
</evidence>
<dbReference type="Pfam" id="PF00431">
    <property type="entry name" value="CUB"/>
    <property type="match status" value="2"/>
</dbReference>
<dbReference type="InterPro" id="IPR001881">
    <property type="entry name" value="EGF-like_Ca-bd_dom"/>
</dbReference>
<feature type="domain" description="Sushi" evidence="18">
    <location>
        <begin position="584"/>
        <end position="642"/>
    </location>
</feature>
<gene>
    <name evidence="19" type="ORF">BRAFLDRAFT_96306</name>
</gene>
<comment type="caution">
    <text evidence="11">Lacks conserved residue(s) required for the propagation of feature annotation.</text>
</comment>
<comment type="subcellular location">
    <subcellularLocation>
        <location evidence="1">Secreted</location>
    </subcellularLocation>
</comment>
<dbReference type="InterPro" id="IPR000152">
    <property type="entry name" value="EGF-type_Asp/Asn_hydroxyl_site"/>
</dbReference>
<dbReference type="InterPro" id="IPR035914">
    <property type="entry name" value="Sperma_CUB_dom_sf"/>
</dbReference>
<feature type="domain" description="C-type lectin" evidence="17">
    <location>
        <begin position="48"/>
        <end position="154"/>
    </location>
</feature>
<dbReference type="InterPro" id="IPR036055">
    <property type="entry name" value="LDL_receptor-like_sf"/>
</dbReference>
<evidence type="ECO:0000259" key="18">
    <source>
        <dbReference type="PROSITE" id="PS50923"/>
    </source>
</evidence>
<feature type="disulfide bond" evidence="12">
    <location>
        <begin position="158"/>
        <end position="170"/>
    </location>
</feature>
<dbReference type="FunFam" id="2.10.25.10:FF:000014">
    <property type="entry name" value="Latent-transforming growth factor beta-binding protein 3"/>
    <property type="match status" value="1"/>
</dbReference>
<keyword evidence="8" id="KW-1133">Transmembrane helix</keyword>
<dbReference type="InterPro" id="IPR051277">
    <property type="entry name" value="SEZ6_CSMD_C4BPB_Regulators"/>
</dbReference>
<feature type="domain" description="Sushi" evidence="18">
    <location>
        <begin position="877"/>
        <end position="935"/>
    </location>
</feature>
<evidence type="ECO:0000256" key="12">
    <source>
        <dbReference type="PROSITE-ProRule" id="PRU00124"/>
    </source>
</evidence>
<dbReference type="STRING" id="7739.C3XYU6"/>
<reference evidence="19" key="1">
    <citation type="journal article" date="2008" name="Nature">
        <title>The amphioxus genome and the evolution of the chordate karyotype.</title>
        <authorList>
            <consortium name="US DOE Joint Genome Institute (JGI-PGF)"/>
            <person name="Putnam N.H."/>
            <person name="Butts T."/>
            <person name="Ferrier D.E.K."/>
            <person name="Furlong R.F."/>
            <person name="Hellsten U."/>
            <person name="Kawashima T."/>
            <person name="Robinson-Rechavi M."/>
            <person name="Shoguchi E."/>
            <person name="Terry A."/>
            <person name="Yu J.-K."/>
            <person name="Benito-Gutierrez E.L."/>
            <person name="Dubchak I."/>
            <person name="Garcia-Fernandez J."/>
            <person name="Gibson-Brown J.J."/>
            <person name="Grigoriev I.V."/>
            <person name="Horton A.C."/>
            <person name="de Jong P.J."/>
            <person name="Jurka J."/>
            <person name="Kapitonov V.V."/>
            <person name="Kohara Y."/>
            <person name="Kuroki Y."/>
            <person name="Lindquist E."/>
            <person name="Lucas S."/>
            <person name="Osoegawa K."/>
            <person name="Pennacchio L.A."/>
            <person name="Salamov A.A."/>
            <person name="Satou Y."/>
            <person name="Sauka-Spengler T."/>
            <person name="Schmutz J."/>
            <person name="Shin-I T."/>
            <person name="Toyoda A."/>
            <person name="Bronner-Fraser M."/>
            <person name="Fujiyama A."/>
            <person name="Holland L.Z."/>
            <person name="Holland P.W.H."/>
            <person name="Satoh N."/>
            <person name="Rokhsar D.S."/>
        </authorList>
    </citation>
    <scope>NUCLEOTIDE SEQUENCE [LARGE SCALE GENOMIC DNA]</scope>
    <source>
        <strain evidence="19">S238N-H82</strain>
        <tissue evidence="19">Testes</tissue>
    </source>
</reference>
<dbReference type="Pfam" id="PF00084">
    <property type="entry name" value="Sushi"/>
    <property type="match status" value="6"/>
</dbReference>
<dbReference type="SMART" id="SM00192">
    <property type="entry name" value="LDLa"/>
    <property type="match status" value="1"/>
</dbReference>
<name>C3XYU6_BRAFL</name>
<evidence type="ECO:0000259" key="15">
    <source>
        <dbReference type="PROSITE" id="PS01180"/>
    </source>
</evidence>
<evidence type="ECO:0000256" key="9">
    <source>
        <dbReference type="ARBA" id="ARBA00023157"/>
    </source>
</evidence>
<keyword evidence="2" id="KW-0964">Secreted</keyword>
<dbReference type="PROSITE" id="PS50041">
    <property type="entry name" value="C_TYPE_LECTIN_2"/>
    <property type="match status" value="1"/>
</dbReference>
<dbReference type="SUPFAM" id="SSF57424">
    <property type="entry name" value="LDL receptor-like module"/>
    <property type="match status" value="1"/>
</dbReference>
<evidence type="ECO:0000256" key="13">
    <source>
        <dbReference type="PROSITE-ProRule" id="PRU00302"/>
    </source>
</evidence>
<dbReference type="InterPro" id="IPR016187">
    <property type="entry name" value="CTDL_fold"/>
</dbReference>
<dbReference type="InterPro" id="IPR035976">
    <property type="entry name" value="Sushi/SCR/CCP_sf"/>
</dbReference>
<dbReference type="SMART" id="SM00179">
    <property type="entry name" value="EGF_CA"/>
    <property type="match status" value="2"/>
</dbReference>
<feature type="domain" description="Sushi" evidence="18">
    <location>
        <begin position="936"/>
        <end position="1001"/>
    </location>
</feature>
<dbReference type="PANTHER" id="PTHR45656:SF4">
    <property type="entry name" value="PROTEIN CBR-CLEC-78"/>
    <property type="match status" value="1"/>
</dbReference>
<dbReference type="Gene3D" id="2.10.70.10">
    <property type="entry name" value="Complement Module, domain 1"/>
    <property type="match status" value="6"/>
</dbReference>
<dbReference type="InterPro" id="IPR018097">
    <property type="entry name" value="EGF_Ca-bd_CS"/>
</dbReference>
<dbReference type="Pfam" id="PF00059">
    <property type="entry name" value="Lectin_C"/>
    <property type="match status" value="1"/>
</dbReference>
<feature type="signal peptide" evidence="14">
    <location>
        <begin position="1"/>
        <end position="18"/>
    </location>
</feature>
<dbReference type="PROSITE" id="PS01187">
    <property type="entry name" value="EGF_CA"/>
    <property type="match status" value="1"/>
</dbReference>
<dbReference type="SMART" id="SM00032">
    <property type="entry name" value="CCP"/>
    <property type="match status" value="6"/>
</dbReference>
<feature type="domain" description="Sushi" evidence="18">
    <location>
        <begin position="708"/>
        <end position="767"/>
    </location>
</feature>
<dbReference type="Gene3D" id="3.10.100.10">
    <property type="entry name" value="Mannose-Binding Protein A, subunit A"/>
    <property type="match status" value="1"/>
</dbReference>
<dbReference type="GO" id="GO:0005576">
    <property type="term" value="C:extracellular region"/>
    <property type="evidence" value="ECO:0007669"/>
    <property type="project" value="UniProtKB-SubCell"/>
</dbReference>
<keyword evidence="9 13" id="KW-1015">Disulfide bond</keyword>
<evidence type="ECO:0000256" key="3">
    <source>
        <dbReference type="ARBA" id="ARBA00022536"/>
    </source>
</evidence>
<dbReference type="PROSITE" id="PS50026">
    <property type="entry name" value="EGF_3"/>
    <property type="match status" value="1"/>
</dbReference>
<protein>
    <recommendedName>
        <fullName evidence="20">Sushi, von Willebrand factor type A, EGF and pentraxin domain-containing protein 1-like</fullName>
    </recommendedName>
</protein>
<evidence type="ECO:0000313" key="19">
    <source>
        <dbReference type="EMBL" id="EEN66981.1"/>
    </source>
</evidence>
<evidence type="ECO:0000256" key="10">
    <source>
        <dbReference type="ARBA" id="ARBA00023180"/>
    </source>
</evidence>
<dbReference type="CDD" id="cd00033">
    <property type="entry name" value="CCP"/>
    <property type="match status" value="5"/>
</dbReference>
<feature type="disulfide bond" evidence="12">
    <location>
        <begin position="177"/>
        <end position="192"/>
    </location>
</feature>
<evidence type="ECO:0000256" key="1">
    <source>
        <dbReference type="ARBA" id="ARBA00004613"/>
    </source>
</evidence>
<keyword evidence="4 13" id="KW-0768">Sushi</keyword>
<dbReference type="PROSITE" id="PS00010">
    <property type="entry name" value="ASX_HYDROXYL"/>
    <property type="match status" value="1"/>
</dbReference>
<evidence type="ECO:0000256" key="14">
    <source>
        <dbReference type="SAM" id="SignalP"/>
    </source>
</evidence>
<dbReference type="Gene3D" id="2.60.120.290">
    <property type="entry name" value="Spermadhesin, CUB domain"/>
    <property type="match status" value="2"/>
</dbReference>
<dbReference type="CDD" id="cd00112">
    <property type="entry name" value="LDLa"/>
    <property type="match status" value="1"/>
</dbReference>
<feature type="chain" id="PRO_5002933308" description="Sushi, von Willebrand factor type A, EGF and pentraxin domain-containing protein 1-like" evidence="14">
    <location>
        <begin position="19"/>
        <end position="1037"/>
    </location>
</feature>
<dbReference type="PROSITE" id="PS01180">
    <property type="entry name" value="CUB"/>
    <property type="match status" value="2"/>
</dbReference>
<evidence type="ECO:0000256" key="7">
    <source>
        <dbReference type="ARBA" id="ARBA00022737"/>
    </source>
</evidence>
<dbReference type="PANTHER" id="PTHR45656">
    <property type="entry name" value="PROTEIN CBR-CLEC-78"/>
    <property type="match status" value="1"/>
</dbReference>
<evidence type="ECO:0000256" key="6">
    <source>
        <dbReference type="ARBA" id="ARBA00022729"/>
    </source>
</evidence>
<dbReference type="Gene3D" id="4.10.400.10">
    <property type="entry name" value="Low-density Lipoprotein Receptor"/>
    <property type="match status" value="1"/>
</dbReference>
<dbReference type="SUPFAM" id="SSF56436">
    <property type="entry name" value="C-type lectin-like"/>
    <property type="match status" value="1"/>
</dbReference>
<evidence type="ECO:0000259" key="17">
    <source>
        <dbReference type="PROSITE" id="PS50041"/>
    </source>
</evidence>
<feature type="domain" description="Sushi" evidence="18">
    <location>
        <begin position="643"/>
        <end position="707"/>
    </location>
</feature>
<dbReference type="AlphaFoldDB" id="C3XYU6"/>
<evidence type="ECO:0000256" key="8">
    <source>
        <dbReference type="ARBA" id="ARBA00022989"/>
    </source>
</evidence>
<dbReference type="Pfam" id="PF00057">
    <property type="entry name" value="Ldl_recept_a"/>
    <property type="match status" value="1"/>
</dbReference>
<dbReference type="PROSITE" id="PS50068">
    <property type="entry name" value="LDLRA_2"/>
    <property type="match status" value="1"/>
</dbReference>
<feature type="domain" description="CUB" evidence="15">
    <location>
        <begin position="308"/>
        <end position="419"/>
    </location>
</feature>
<evidence type="ECO:0000256" key="5">
    <source>
        <dbReference type="ARBA" id="ARBA00022692"/>
    </source>
</evidence>
<dbReference type="SUPFAM" id="SSF57196">
    <property type="entry name" value="EGF/Laminin"/>
    <property type="match status" value="2"/>
</dbReference>
<proteinExistence type="predicted"/>
<dbReference type="FunFam" id="4.10.400.10:FF:000034">
    <property type="entry name" value="Low-density lipoprotein receptor-related protein 2"/>
    <property type="match status" value="1"/>
</dbReference>